<dbReference type="STRING" id="402384.HM131_04935"/>
<proteinExistence type="predicted"/>
<organism evidence="3 4">
    <name type="scientific">Halobacillus mangrovi</name>
    <dbReference type="NCBI Taxonomy" id="402384"/>
    <lineage>
        <taxon>Bacteria</taxon>
        <taxon>Bacillati</taxon>
        <taxon>Bacillota</taxon>
        <taxon>Bacilli</taxon>
        <taxon>Bacillales</taxon>
        <taxon>Bacillaceae</taxon>
        <taxon>Halobacillus</taxon>
    </lineage>
</organism>
<dbReference type="Proteomes" id="UP000192527">
    <property type="component" value="Chromosome"/>
</dbReference>
<evidence type="ECO:0000256" key="2">
    <source>
        <dbReference type="SAM" id="SignalP"/>
    </source>
</evidence>
<dbReference type="KEGG" id="hmn:HM131_04935"/>
<sequence>MRKFFTRLVLAGILFIGVQSLTPLAGEEQHNSSVTNPSSVELSIGGLNLAKDPGDGGIG</sequence>
<gene>
    <name evidence="3" type="ORF">HM131_04935</name>
</gene>
<feature type="region of interest" description="Disordered" evidence="1">
    <location>
        <begin position="26"/>
        <end position="59"/>
    </location>
</feature>
<feature type="chain" id="PRO_5011986533" evidence="2">
    <location>
        <begin position="26"/>
        <end position="59"/>
    </location>
</feature>
<keyword evidence="4" id="KW-1185">Reference proteome</keyword>
<evidence type="ECO:0000256" key="1">
    <source>
        <dbReference type="SAM" id="MobiDB-lite"/>
    </source>
</evidence>
<feature type="compositionally biased region" description="Polar residues" evidence="1">
    <location>
        <begin position="31"/>
        <end position="41"/>
    </location>
</feature>
<feature type="signal peptide" evidence="2">
    <location>
        <begin position="1"/>
        <end position="25"/>
    </location>
</feature>
<accession>A0A1W5ZSF8</accession>
<evidence type="ECO:0000313" key="4">
    <source>
        <dbReference type="Proteomes" id="UP000192527"/>
    </source>
</evidence>
<dbReference type="RefSeq" id="WP_085028534.1">
    <property type="nucleotide sequence ID" value="NZ_CP020772.1"/>
</dbReference>
<dbReference type="EMBL" id="CP020772">
    <property type="protein sequence ID" value="ARI76219.1"/>
    <property type="molecule type" value="Genomic_DNA"/>
</dbReference>
<evidence type="ECO:0000313" key="3">
    <source>
        <dbReference type="EMBL" id="ARI76219.1"/>
    </source>
</evidence>
<keyword evidence="2" id="KW-0732">Signal</keyword>
<dbReference type="AlphaFoldDB" id="A0A1W5ZSF8"/>
<reference evidence="3 4" key="1">
    <citation type="submission" date="2017-04" db="EMBL/GenBank/DDBJ databases">
        <title>The whole genome sequencing and assembly of Halobacillus mangrovi strain.</title>
        <authorList>
            <person name="Lee S.-J."/>
            <person name="Park M.-K."/>
            <person name="Kim J.-Y."/>
            <person name="Lee Y.-J."/>
            <person name="Yi H."/>
            <person name="Bahn Y.-S."/>
            <person name="Kim J.F."/>
            <person name="Lee D.-W."/>
        </authorList>
    </citation>
    <scope>NUCLEOTIDE SEQUENCE [LARGE SCALE GENOMIC DNA]</scope>
    <source>
        <strain evidence="3 4">KTB 131</strain>
    </source>
</reference>
<protein>
    <submittedName>
        <fullName evidence="3">Uncharacterized protein</fullName>
    </submittedName>
</protein>
<name>A0A1W5ZSF8_9BACI</name>